<keyword evidence="3" id="KW-1003">Cell membrane</keyword>
<evidence type="ECO:0000256" key="6">
    <source>
        <dbReference type="ARBA" id="ARBA00022970"/>
    </source>
</evidence>
<dbReference type="EMBL" id="NRRL01000008">
    <property type="protein sequence ID" value="MBK1667572.1"/>
    <property type="molecule type" value="Genomic_DNA"/>
</dbReference>
<evidence type="ECO:0000256" key="5">
    <source>
        <dbReference type="ARBA" id="ARBA00022692"/>
    </source>
</evidence>
<feature type="transmembrane region" description="Helical" evidence="10">
    <location>
        <begin position="250"/>
        <end position="275"/>
    </location>
</feature>
<comment type="caution">
    <text evidence="11">The sequence shown here is derived from an EMBL/GenBank/DDBJ whole genome shotgun (WGS) entry which is preliminary data.</text>
</comment>
<keyword evidence="7 10" id="KW-1133">Transmembrane helix</keyword>
<evidence type="ECO:0000256" key="1">
    <source>
        <dbReference type="ARBA" id="ARBA00004651"/>
    </source>
</evidence>
<feature type="transmembrane region" description="Helical" evidence="10">
    <location>
        <begin position="103"/>
        <end position="124"/>
    </location>
</feature>
<dbReference type="CDD" id="cd06582">
    <property type="entry name" value="TM_PBP1_LivH_like"/>
    <property type="match status" value="1"/>
</dbReference>
<evidence type="ECO:0000256" key="9">
    <source>
        <dbReference type="ARBA" id="ARBA00037998"/>
    </source>
</evidence>
<dbReference type="InterPro" id="IPR001851">
    <property type="entry name" value="ABC_transp_permease"/>
</dbReference>
<organism evidence="11 12">
    <name type="scientific">Rhodovibrio sodomensis</name>
    <dbReference type="NCBI Taxonomy" id="1088"/>
    <lineage>
        <taxon>Bacteria</taxon>
        <taxon>Pseudomonadati</taxon>
        <taxon>Pseudomonadota</taxon>
        <taxon>Alphaproteobacteria</taxon>
        <taxon>Rhodospirillales</taxon>
        <taxon>Rhodovibrionaceae</taxon>
        <taxon>Rhodovibrio</taxon>
    </lineage>
</organism>
<keyword evidence="12" id="KW-1185">Reference proteome</keyword>
<keyword evidence="2" id="KW-0813">Transport</keyword>
<evidence type="ECO:0000313" key="11">
    <source>
        <dbReference type="EMBL" id="MBK1667572.1"/>
    </source>
</evidence>
<evidence type="ECO:0000313" key="12">
    <source>
        <dbReference type="Proteomes" id="UP001296873"/>
    </source>
</evidence>
<keyword evidence="5 10" id="KW-0812">Transmembrane</keyword>
<sequence>MSGATTRKIGRPPVAQIIFDSLIRSSTLALLAVGLTMVYSVLRFPNFAHVEFAPLGAYVALAGATVAGLPLALSAVIGIAVCGGAGILADRLVFQHLRDRSPIMLMIAAFALGIAIRETLRAIFGPSPRNFPLPLQAPMEVLGASVTTVQLVIIASAVACMLIFHGLLTYTKLGVAMRAAADNPNLAQASGIFTERIIRAVWFIGSAFAGLGGILLGLDTQIYPMMGFSVIVPVFCAAILGGIGSPYGAMLGALVLGFAENVGLSINFAFLGSLVGVDRDFLFIPAGYKPAIAFVFLIAVLLLRPQGIMGAARR</sequence>
<feature type="transmembrane region" description="Helical" evidence="10">
    <location>
        <begin position="21"/>
        <end position="42"/>
    </location>
</feature>
<evidence type="ECO:0000256" key="8">
    <source>
        <dbReference type="ARBA" id="ARBA00023136"/>
    </source>
</evidence>
<evidence type="ECO:0000256" key="2">
    <source>
        <dbReference type="ARBA" id="ARBA00022448"/>
    </source>
</evidence>
<dbReference type="Proteomes" id="UP001296873">
    <property type="component" value="Unassembled WGS sequence"/>
</dbReference>
<dbReference type="Pfam" id="PF02653">
    <property type="entry name" value="BPD_transp_2"/>
    <property type="match status" value="1"/>
</dbReference>
<proteinExistence type="inferred from homology"/>
<comment type="similarity">
    <text evidence="9">Belongs to the binding-protein-dependent transport system permease family. LivHM subfamily.</text>
</comment>
<reference evidence="11 12" key="1">
    <citation type="journal article" date="2020" name="Microorganisms">
        <title>Osmotic Adaptation and Compatible Solute Biosynthesis of Phototrophic Bacteria as Revealed from Genome Analyses.</title>
        <authorList>
            <person name="Imhoff J.F."/>
            <person name="Rahn T."/>
            <person name="Kunzel S."/>
            <person name="Keller A."/>
            <person name="Neulinger S.C."/>
        </authorList>
    </citation>
    <scope>NUCLEOTIDE SEQUENCE [LARGE SCALE GENOMIC DNA]</scope>
    <source>
        <strain evidence="11 12">DSM 9895</strain>
    </source>
</reference>
<accession>A0ABS1DAV5</accession>
<evidence type="ECO:0000256" key="4">
    <source>
        <dbReference type="ARBA" id="ARBA00022519"/>
    </source>
</evidence>
<evidence type="ECO:0000256" key="7">
    <source>
        <dbReference type="ARBA" id="ARBA00022989"/>
    </source>
</evidence>
<gene>
    <name evidence="11" type="ORF">CKO28_05940</name>
</gene>
<dbReference type="PANTHER" id="PTHR11795">
    <property type="entry name" value="BRANCHED-CHAIN AMINO ACID TRANSPORT SYSTEM PERMEASE PROTEIN LIVH"/>
    <property type="match status" value="1"/>
</dbReference>
<feature type="transmembrane region" description="Helical" evidence="10">
    <location>
        <begin position="144"/>
        <end position="168"/>
    </location>
</feature>
<keyword evidence="6" id="KW-0029">Amino-acid transport</keyword>
<feature type="transmembrane region" description="Helical" evidence="10">
    <location>
        <begin position="281"/>
        <end position="303"/>
    </location>
</feature>
<feature type="transmembrane region" description="Helical" evidence="10">
    <location>
        <begin position="57"/>
        <end position="82"/>
    </location>
</feature>
<keyword evidence="4" id="KW-0997">Cell inner membrane</keyword>
<dbReference type="InterPro" id="IPR052157">
    <property type="entry name" value="BCAA_transport_permease"/>
</dbReference>
<feature type="transmembrane region" description="Helical" evidence="10">
    <location>
        <begin position="197"/>
        <end position="216"/>
    </location>
</feature>
<feature type="transmembrane region" description="Helical" evidence="10">
    <location>
        <begin position="222"/>
        <end position="243"/>
    </location>
</feature>
<keyword evidence="8 10" id="KW-0472">Membrane</keyword>
<comment type="subcellular location">
    <subcellularLocation>
        <location evidence="1">Cell membrane</location>
        <topology evidence="1">Multi-pass membrane protein</topology>
    </subcellularLocation>
</comment>
<evidence type="ECO:0000256" key="3">
    <source>
        <dbReference type="ARBA" id="ARBA00022475"/>
    </source>
</evidence>
<protein>
    <recommendedName>
        <fullName evidence="13">Branched-chain amino acid ABC transporter permease</fullName>
    </recommendedName>
</protein>
<evidence type="ECO:0000256" key="10">
    <source>
        <dbReference type="SAM" id="Phobius"/>
    </source>
</evidence>
<dbReference type="PANTHER" id="PTHR11795:SF371">
    <property type="entry name" value="HIGH-AFFINITY BRANCHED-CHAIN AMINO ACID TRANSPORT SYSTEM PERMEASE PROTEIN LIVH"/>
    <property type="match status" value="1"/>
</dbReference>
<evidence type="ECO:0008006" key="13">
    <source>
        <dbReference type="Google" id="ProtNLM"/>
    </source>
</evidence>
<name>A0ABS1DAV5_9PROT</name>